<dbReference type="PANTHER" id="PTHR24414">
    <property type="entry name" value="F-BOX/KELCH-REPEAT PROTEIN SKIP4"/>
    <property type="match status" value="1"/>
</dbReference>
<dbReference type="PANTHER" id="PTHR24414:SF68">
    <property type="entry name" value="GALACTOSE OXIDASE_KELCH REPEAT SUPERFAMILY PROTEIN-RELATED"/>
    <property type="match status" value="1"/>
</dbReference>
<keyword evidence="4" id="KW-1185">Reference proteome</keyword>
<dbReference type="GeneID" id="830061"/>
<dbReference type="EMBL" id="CP002687">
    <property type="protein sequence ID" value="AEE87013.1"/>
    <property type="molecule type" value="Genomic_DNA"/>
</dbReference>
<dbReference type="AlphaFoldDB" id="F4JV88"/>
<dbReference type="iPTMnet" id="F4JV88"/>
<evidence type="ECO:0000313" key="3">
    <source>
        <dbReference type="EMBL" id="AEE87013.1"/>
    </source>
</evidence>
<dbReference type="eggNOG" id="KOG1072">
    <property type="taxonomic scope" value="Eukaryota"/>
</dbReference>
<protein>
    <submittedName>
        <fullName evidence="3">LOW protein: coatomer subunit alpha-1-like protein</fullName>
    </submittedName>
</protein>
<dbReference type="ExpressionAtlas" id="F4JV88">
    <property type="expression patterns" value="baseline"/>
</dbReference>
<reference evidence="3 4" key="1">
    <citation type="journal article" date="1999" name="Nature">
        <title>Sequence and analysis of chromosome 4 of the plant Arabidopsis thaliana.</title>
        <authorList>
            <consortium name="EU"/>
            <consortium name="CSHL and WU Arabidopsis Sequencing Project"/>
            <person name="Mayer K."/>
            <person name="Schuller C."/>
            <person name="Wambutt R."/>
            <person name="Murphy G."/>
            <person name="Volckaert G."/>
            <person name="Pohl T."/>
            <person name="Dusterhoft A."/>
            <person name="Stiekema W."/>
            <person name="Entian K.D."/>
            <person name="Terryn N."/>
            <person name="Harris B."/>
            <person name="Ansorge W."/>
            <person name="Brandt P."/>
            <person name="Grivell L."/>
            <person name="Rieger M."/>
            <person name="Weichselgartner M."/>
            <person name="de Simone V."/>
            <person name="Obermaier B."/>
            <person name="Mache R."/>
            <person name="Muller M."/>
            <person name="Kreis M."/>
            <person name="Delseny M."/>
            <person name="Puigdomenech P."/>
            <person name="Watson M."/>
            <person name="Schmidtheini T."/>
            <person name="Reichert B."/>
            <person name="Portatelle D."/>
            <person name="Perez-Alonso M."/>
            <person name="Boutry M."/>
            <person name="Bancroft I."/>
            <person name="Vos P."/>
            <person name="Hoheisel J."/>
            <person name="Zimmermann W."/>
            <person name="Wedler H."/>
            <person name="Ridley P."/>
            <person name="Langham S.A."/>
            <person name="McCullagh B."/>
            <person name="Bilham L."/>
            <person name="Robben J."/>
            <person name="Van der Schueren J."/>
            <person name="Grymonprez B."/>
            <person name="Chuang Y.J."/>
            <person name="Vandenbussche F."/>
            <person name="Braeken M."/>
            <person name="Weltjens I."/>
            <person name="Voet M."/>
            <person name="Bastiaens I."/>
            <person name="Aert R."/>
            <person name="Defoor E."/>
            <person name="Weitzenegger T."/>
            <person name="Bothe G."/>
            <person name="Ramsperger U."/>
            <person name="Hilbert H."/>
            <person name="Braun M."/>
            <person name="Holzer E."/>
            <person name="Brandt A."/>
            <person name="Peters S."/>
            <person name="van Staveren M."/>
            <person name="Dirske W."/>
            <person name="Mooijman P."/>
            <person name="Klein Lankhorst R."/>
            <person name="Rose M."/>
            <person name="Hauf J."/>
            <person name="Kotter P."/>
            <person name="Berneiser S."/>
            <person name="Hempel S."/>
            <person name="Feldpausch M."/>
            <person name="Lamberth S."/>
            <person name="Van den Daele H."/>
            <person name="De Keyser A."/>
            <person name="Buysshaert C."/>
            <person name="Gielen J."/>
            <person name="Villarroel R."/>
            <person name="De Clercq R."/>
            <person name="Van Montagu M."/>
            <person name="Rogers J."/>
            <person name="Cronin A."/>
            <person name="Quail M."/>
            <person name="Bray-Allen S."/>
            <person name="Clark L."/>
            <person name="Doggett J."/>
            <person name="Hall S."/>
            <person name="Kay M."/>
            <person name="Lennard N."/>
            <person name="McLay K."/>
            <person name="Mayes R."/>
            <person name="Pettett A."/>
            <person name="Rajandream M.A."/>
            <person name="Lyne M."/>
            <person name="Benes V."/>
            <person name="Rechmann S."/>
            <person name="Borkova D."/>
            <person name="Blocker H."/>
            <person name="Scharfe M."/>
            <person name="Grimm M."/>
            <person name="Lohnert T.H."/>
            <person name="Dose S."/>
            <person name="de Haan M."/>
            <person name="Maarse A."/>
            <person name="Schafer M."/>
            <person name="Muller-Auer S."/>
            <person name="Gabel C."/>
            <person name="Fuchs M."/>
            <person name="Fartmann B."/>
            <person name="Granderath K."/>
            <person name="Dauner D."/>
            <person name="Herzl A."/>
            <person name="Neumann S."/>
            <person name="Argiriou A."/>
            <person name="Vitale D."/>
            <person name="Liguori R."/>
            <person name="Piravandi E."/>
            <person name="Massenet O."/>
            <person name="Quigley F."/>
            <person name="Clabauld G."/>
            <person name="Mundlein A."/>
            <person name="Felber R."/>
            <person name="Schnabl S."/>
            <person name="Hiller R."/>
            <person name="Schmidt W."/>
            <person name="Lecharny A."/>
            <person name="Aubourg S."/>
            <person name="Chefdor F."/>
            <person name="Cooke R."/>
            <person name="Berger C."/>
            <person name="Montfort A."/>
            <person name="Casacuberta E."/>
            <person name="Gibbons T."/>
            <person name="Weber N."/>
            <person name="Vandenbol M."/>
            <person name="Bargues M."/>
            <person name="Terol J."/>
            <person name="Torres A."/>
            <person name="Perez-Perez A."/>
            <person name="Purnelle B."/>
            <person name="Bent E."/>
            <person name="Johnson S."/>
            <person name="Tacon D."/>
            <person name="Jesse T."/>
            <person name="Heijnen L."/>
            <person name="Schwarz S."/>
            <person name="Scholler P."/>
            <person name="Heber S."/>
            <person name="Francs P."/>
            <person name="Bielke C."/>
            <person name="Frishman D."/>
            <person name="Haase D."/>
            <person name="Lemcke K."/>
            <person name="Mewes H.W."/>
            <person name="Stocker S."/>
            <person name="Zaccaria P."/>
            <person name="Bevan M."/>
            <person name="Wilson R.K."/>
            <person name="de la Bastide M."/>
            <person name="Habermann K."/>
            <person name="Parnell L."/>
            <person name="Dedhia N."/>
            <person name="Gnoj L."/>
            <person name="Schutz K."/>
            <person name="Huang E."/>
            <person name="Spiegel L."/>
            <person name="Sehkon M."/>
            <person name="Murray J."/>
            <person name="Sheet P."/>
            <person name="Cordes M."/>
            <person name="Abu-Threideh J."/>
            <person name="Stoneking T."/>
            <person name="Kalicki J."/>
            <person name="Graves T."/>
            <person name="Harmon G."/>
            <person name="Edwards J."/>
            <person name="Latreille P."/>
            <person name="Courtney L."/>
            <person name="Cloud J."/>
            <person name="Abbott A."/>
            <person name="Scott K."/>
            <person name="Johnson D."/>
            <person name="Minx P."/>
            <person name="Bentley D."/>
            <person name="Fulton B."/>
            <person name="Miller N."/>
            <person name="Greco T."/>
            <person name="Kemp K."/>
            <person name="Kramer J."/>
            <person name="Fulton L."/>
            <person name="Mardis E."/>
            <person name="Dante M."/>
            <person name="Pepin K."/>
            <person name="Hillier L."/>
            <person name="Nelson J."/>
            <person name="Spieth J."/>
            <person name="Ryan E."/>
            <person name="Andrews S."/>
            <person name="Geisel C."/>
            <person name="Layman D."/>
            <person name="Du H."/>
            <person name="Ali J."/>
            <person name="Berghoff A."/>
            <person name="Jones K."/>
            <person name="Drone K."/>
            <person name="Cotton M."/>
            <person name="Joshu C."/>
            <person name="Antonoiu B."/>
            <person name="Zidanic M."/>
            <person name="Strong C."/>
            <person name="Sun H."/>
            <person name="Lamar B."/>
            <person name="Yordan C."/>
            <person name="Ma P."/>
            <person name="Zhong J."/>
            <person name="Preston R."/>
            <person name="Vil D."/>
            <person name="Shekher M."/>
            <person name="Matero A."/>
            <person name="Shah R."/>
            <person name="Swaby I.K."/>
            <person name="O'Shaughnessy A."/>
            <person name="Rodriguez M."/>
            <person name="Hoffmann J."/>
            <person name="Till S."/>
            <person name="Granat S."/>
            <person name="Shohdy N."/>
            <person name="Hasegawa A."/>
            <person name="Hameed A."/>
            <person name="Lodhi M."/>
            <person name="Johnson A."/>
            <person name="Chen E."/>
            <person name="Marra M."/>
            <person name="Martienssen R."/>
            <person name="McCombie W.R."/>
        </authorList>
    </citation>
    <scope>NUCLEOTIDE SEQUENCE [LARGE SCALE GENOMIC DNA]</scope>
    <source>
        <strain evidence="4">cv. Columbia</strain>
    </source>
</reference>
<dbReference type="Proteomes" id="UP000006548">
    <property type="component" value="Chromosome 4"/>
</dbReference>
<gene>
    <name evidence="2 3" type="ordered locus">At4g39060</name>
    <name evidence="3" type="ORF">F19H22.160</name>
    <name evidence="3" type="ORF">F19H22_160</name>
</gene>
<evidence type="ECO:0000259" key="1">
    <source>
        <dbReference type="Pfam" id="PF25210"/>
    </source>
</evidence>
<feature type="domain" description="FKB95-like N-terminal Kelch" evidence="1">
    <location>
        <begin position="188"/>
        <end position="335"/>
    </location>
</feature>
<dbReference type="InterPro" id="IPR057499">
    <property type="entry name" value="Kelch_FKB95"/>
</dbReference>
<name>F4JV88_ARATH</name>
<dbReference type="TAIR" id="AT4G39060"/>
<dbReference type="PaxDb" id="3702-AT4G39060.1"/>
<dbReference type="RefSeq" id="NP_195617.4">
    <property type="nucleotide sequence ID" value="NM_120066.4"/>
</dbReference>
<accession>F4JV88</accession>
<dbReference type="Pfam" id="PF25210">
    <property type="entry name" value="Kelch_FKB95"/>
    <property type="match status" value="1"/>
</dbReference>
<dbReference type="KEGG" id="ath:AT4G39060"/>
<sequence>MLHVNRRYGVQYRNTGRDVKASSTASVFVFITTGGYCFEQLGSYRYRTTQSSLLSPRASARWSSQTYSMRYEANFKLKKNVFISAYNRPTNVVPSVPSSYTPFPPNLICAEVGSEIYTVGSHIYHAMWVHNELTGNGRKAPSMMMNQRIGLRFSTQRLKLGNLYRTLAPEVRLSLNKKILPMDGNICVTIKKKNVESKKKKKNVESKNKKKDFVYLLKEKKWEVVKDHSSLVEKYCVIENVEYTYADKRCWWMETTSSEESSEEWRLVNGLTGLDAYVINDTEFCTYGGKLLLFWDSPALSPLDQTKKIWCAVILLDKSLNDEVSGQIEWADVVLTVPVSYTLWDCVKFSTYSTICFPVLFFNTQTHT</sequence>
<dbReference type="Araport" id="AT4G39060"/>
<dbReference type="InParanoid" id="F4JV88"/>
<dbReference type="InterPro" id="IPR050354">
    <property type="entry name" value="F-box/kelch-repeat_ARATH"/>
</dbReference>
<evidence type="ECO:0000313" key="2">
    <source>
        <dbReference type="Araport" id="AT4G39060"/>
    </source>
</evidence>
<proteinExistence type="predicted"/>
<evidence type="ECO:0000313" key="4">
    <source>
        <dbReference type="Proteomes" id="UP000006548"/>
    </source>
</evidence>
<reference evidence="4" key="2">
    <citation type="journal article" date="2017" name="Plant J.">
        <title>Araport11: a complete reannotation of the Arabidopsis thaliana reference genome.</title>
        <authorList>
            <person name="Cheng C.Y."/>
            <person name="Krishnakumar V."/>
            <person name="Chan A.P."/>
            <person name="Thibaud-Nissen F."/>
            <person name="Schobel S."/>
            <person name="Town C.D."/>
        </authorList>
    </citation>
    <scope>GENOME REANNOTATION</scope>
    <source>
        <strain evidence="4">cv. Columbia</strain>
    </source>
</reference>
<dbReference type="HOGENOM" id="CLU_753055_0_0_1"/>
<organism evidence="3 4">
    <name type="scientific">Arabidopsis thaliana</name>
    <name type="common">Mouse-ear cress</name>
    <dbReference type="NCBI Taxonomy" id="3702"/>
    <lineage>
        <taxon>Eukaryota</taxon>
        <taxon>Viridiplantae</taxon>
        <taxon>Streptophyta</taxon>
        <taxon>Embryophyta</taxon>
        <taxon>Tracheophyta</taxon>
        <taxon>Spermatophyta</taxon>
        <taxon>Magnoliopsida</taxon>
        <taxon>eudicotyledons</taxon>
        <taxon>Gunneridae</taxon>
        <taxon>Pentapetalae</taxon>
        <taxon>rosids</taxon>
        <taxon>malvids</taxon>
        <taxon>Brassicales</taxon>
        <taxon>Brassicaceae</taxon>
        <taxon>Camelineae</taxon>
        <taxon>Arabidopsis</taxon>
    </lineage>
</organism>